<accession>A0ABV7EX80</accession>
<keyword evidence="2" id="KW-1185">Reference proteome</keyword>
<reference evidence="2" key="1">
    <citation type="journal article" date="2019" name="Int. J. Syst. Evol. Microbiol.">
        <title>The Global Catalogue of Microorganisms (GCM) 10K type strain sequencing project: providing services to taxonomists for standard genome sequencing and annotation.</title>
        <authorList>
            <consortium name="The Broad Institute Genomics Platform"/>
            <consortium name="The Broad Institute Genome Sequencing Center for Infectious Disease"/>
            <person name="Wu L."/>
            <person name="Ma J."/>
        </authorList>
    </citation>
    <scope>NUCLEOTIDE SEQUENCE [LARGE SCALE GENOMIC DNA]</scope>
    <source>
        <strain evidence="2">KCTC 42986</strain>
    </source>
</reference>
<name>A0ABV7EX80_9BURK</name>
<dbReference type="RefSeq" id="WP_390324457.1">
    <property type="nucleotide sequence ID" value="NZ_JBHRTP010000011.1"/>
</dbReference>
<evidence type="ECO:0000313" key="1">
    <source>
        <dbReference type="EMBL" id="MFC3107363.1"/>
    </source>
</evidence>
<evidence type="ECO:0000313" key="2">
    <source>
        <dbReference type="Proteomes" id="UP001595530"/>
    </source>
</evidence>
<dbReference type="Proteomes" id="UP001595530">
    <property type="component" value="Unassembled WGS sequence"/>
</dbReference>
<protein>
    <submittedName>
        <fullName evidence="1">Uncharacterized protein</fullName>
    </submittedName>
</protein>
<dbReference type="EMBL" id="JBHRTP010000011">
    <property type="protein sequence ID" value="MFC3107363.1"/>
    <property type="molecule type" value="Genomic_DNA"/>
</dbReference>
<gene>
    <name evidence="1" type="ORF">ACFOFO_05215</name>
</gene>
<organism evidence="1 2">
    <name type="scientific">Undibacterium arcticum</name>
    <dbReference type="NCBI Taxonomy" id="1762892"/>
    <lineage>
        <taxon>Bacteria</taxon>
        <taxon>Pseudomonadati</taxon>
        <taxon>Pseudomonadota</taxon>
        <taxon>Betaproteobacteria</taxon>
        <taxon>Burkholderiales</taxon>
        <taxon>Oxalobacteraceae</taxon>
        <taxon>Undibacterium</taxon>
    </lineage>
</organism>
<comment type="caution">
    <text evidence="1">The sequence shown here is derived from an EMBL/GenBank/DDBJ whole genome shotgun (WGS) entry which is preliminary data.</text>
</comment>
<sequence>MSKKQIGKLSGILSEVDLAAYCPDLLNWPTSWCGEKRDLIPGEQIVALFKPFLLHLLSQNLTRKTLNLHRDNLWVLGGEIIRDLNETPKLRTRPVKELVIEAVFDGEGPLIHGGTSEQEQRSFDSTCRKLNRFLTAS</sequence>
<proteinExistence type="predicted"/>